<accession>A0ABV6K7F0</accession>
<proteinExistence type="predicted"/>
<sequence>MKLSRWLKRLIVVTAAVGLVLSTGVPALAADVTLPDASGDRLAVDEENRGDTSLSEYPTLNSVTADGVVNGRITTNTKTITATFSGTMTASSEITSFYFDLETDDGTSVVKSGTPTLYNRDNNDSMGKTTANISIYGKTIIGGFLYDTGKPISQTFSVDMSDINTKTPLHVAVVFTSTKDGTRLNRYSFATFKTNALYPTITNKQITPSTTTITGTGTPGNQIISNVTSGPVTVKADGTFELTLATGALKDVKTVTVTEYNDFGDKGTASAPVDNSLTIAVAKPDLTLTAAQRMQLASMTDGDFIKWLVDNAEVTAKDIDGSADGITYNATTSDLASQLKQVAAGGTFKVDLHAVKGTTQSENKTITLKVPGTLSFGTYSTKISFGTAANPLEVPTRETLFAPNTAWDVNVEDSRTTGSPWSVHATAAPMVAANDASRQLDGNLVYRDGDNVQDLTQGVLISSGTKQADVSTTNVTKDWSATKGIFLQVQPTMYATDYTGAVNWTLQDTP</sequence>
<keyword evidence="1" id="KW-0732">Signal</keyword>
<name>A0ABV6K7F0_9LACO</name>
<evidence type="ECO:0000256" key="1">
    <source>
        <dbReference type="SAM" id="SignalP"/>
    </source>
</evidence>
<reference evidence="2 3" key="1">
    <citation type="submission" date="2024-09" db="EMBL/GenBank/DDBJ databases">
        <authorList>
            <person name="Sun Q."/>
            <person name="Mori K."/>
        </authorList>
    </citation>
    <scope>NUCLEOTIDE SEQUENCE [LARGE SCALE GENOMIC DNA]</scope>
    <source>
        <strain evidence="2 3">TBRC 4575</strain>
    </source>
</reference>
<protein>
    <recommendedName>
        <fullName evidence="4">Cell surface protein</fullName>
    </recommendedName>
</protein>
<keyword evidence="3" id="KW-1185">Reference proteome</keyword>
<dbReference type="Proteomes" id="UP001589855">
    <property type="component" value="Unassembled WGS sequence"/>
</dbReference>
<feature type="signal peptide" evidence="1">
    <location>
        <begin position="1"/>
        <end position="29"/>
    </location>
</feature>
<evidence type="ECO:0008006" key="4">
    <source>
        <dbReference type="Google" id="ProtNLM"/>
    </source>
</evidence>
<evidence type="ECO:0000313" key="2">
    <source>
        <dbReference type="EMBL" id="MFC0424185.1"/>
    </source>
</evidence>
<feature type="chain" id="PRO_5046358661" description="Cell surface protein" evidence="1">
    <location>
        <begin position="30"/>
        <end position="510"/>
    </location>
</feature>
<dbReference type="RefSeq" id="WP_137645185.1">
    <property type="nucleotide sequence ID" value="NZ_BAABRM010000014.1"/>
</dbReference>
<gene>
    <name evidence="2" type="ORF">ACFFGS_08650</name>
</gene>
<dbReference type="EMBL" id="JBHLUK010000068">
    <property type="protein sequence ID" value="MFC0424185.1"/>
    <property type="molecule type" value="Genomic_DNA"/>
</dbReference>
<organism evidence="2 3">
    <name type="scientific">Lactiplantibacillus plajomi</name>
    <dbReference type="NCBI Taxonomy" id="1457217"/>
    <lineage>
        <taxon>Bacteria</taxon>
        <taxon>Bacillati</taxon>
        <taxon>Bacillota</taxon>
        <taxon>Bacilli</taxon>
        <taxon>Lactobacillales</taxon>
        <taxon>Lactobacillaceae</taxon>
        <taxon>Lactiplantibacillus</taxon>
    </lineage>
</organism>
<evidence type="ECO:0000313" key="3">
    <source>
        <dbReference type="Proteomes" id="UP001589855"/>
    </source>
</evidence>
<comment type="caution">
    <text evidence="2">The sequence shown here is derived from an EMBL/GenBank/DDBJ whole genome shotgun (WGS) entry which is preliminary data.</text>
</comment>